<accession>A0A1S3KIS8</accession>
<keyword evidence="1" id="KW-0812">Transmembrane</keyword>
<name>A0A1S3KIS8_LINAN</name>
<dbReference type="PANTHER" id="PTHR12242">
    <property type="entry name" value="OS02G0130600 PROTEIN-RELATED"/>
    <property type="match status" value="1"/>
</dbReference>
<feature type="transmembrane region" description="Helical" evidence="1">
    <location>
        <begin position="194"/>
        <end position="213"/>
    </location>
</feature>
<organism evidence="2 3">
    <name type="scientific">Lingula anatina</name>
    <name type="common">Brachiopod</name>
    <name type="synonym">Lingula unguis</name>
    <dbReference type="NCBI Taxonomy" id="7574"/>
    <lineage>
        <taxon>Eukaryota</taxon>
        <taxon>Metazoa</taxon>
        <taxon>Spiralia</taxon>
        <taxon>Lophotrochozoa</taxon>
        <taxon>Brachiopoda</taxon>
        <taxon>Linguliformea</taxon>
        <taxon>Lingulata</taxon>
        <taxon>Lingulida</taxon>
        <taxon>Linguloidea</taxon>
        <taxon>Lingulidae</taxon>
        <taxon>Lingula</taxon>
    </lineage>
</organism>
<reference evidence="3" key="1">
    <citation type="submission" date="2025-08" db="UniProtKB">
        <authorList>
            <consortium name="RefSeq"/>
        </authorList>
    </citation>
    <scope>IDENTIFICATION</scope>
    <source>
        <tissue evidence="3">Gonads</tissue>
    </source>
</reference>
<feature type="transmembrane region" description="Helical" evidence="1">
    <location>
        <begin position="260"/>
        <end position="286"/>
    </location>
</feature>
<gene>
    <name evidence="3" type="primary">LOC106182029</name>
</gene>
<dbReference type="KEGG" id="lak:106182029"/>
<dbReference type="AlphaFoldDB" id="A0A1S3KIS8"/>
<feature type="transmembrane region" description="Helical" evidence="1">
    <location>
        <begin position="220"/>
        <end position="240"/>
    </location>
</feature>
<feature type="transmembrane region" description="Helical" evidence="1">
    <location>
        <begin position="163"/>
        <end position="182"/>
    </location>
</feature>
<evidence type="ECO:0000313" key="3">
    <source>
        <dbReference type="RefSeq" id="XP_013422111.1"/>
    </source>
</evidence>
<proteinExistence type="predicted"/>
<dbReference type="GeneID" id="106182029"/>
<dbReference type="STRING" id="7574.A0A1S3KIS8"/>
<protein>
    <submittedName>
        <fullName evidence="3">Protein rolling stone isoform X1</fullName>
    </submittedName>
</protein>
<evidence type="ECO:0000256" key="1">
    <source>
        <dbReference type="SAM" id="Phobius"/>
    </source>
</evidence>
<keyword evidence="2" id="KW-1185">Reference proteome</keyword>
<dbReference type="OrthoDB" id="419711at2759"/>
<keyword evidence="1" id="KW-1133">Transmembrane helix</keyword>
<feature type="transmembrane region" description="Helical" evidence="1">
    <location>
        <begin position="76"/>
        <end position="101"/>
    </location>
</feature>
<dbReference type="Pfam" id="PF21534">
    <property type="entry name" value="Rost"/>
    <property type="match status" value="1"/>
</dbReference>
<dbReference type="RefSeq" id="XP_013422111.1">
    <property type="nucleotide sequence ID" value="XM_013566657.1"/>
</dbReference>
<dbReference type="GO" id="GO:0016020">
    <property type="term" value="C:membrane"/>
    <property type="evidence" value="ECO:0007669"/>
    <property type="project" value="TreeGrafter"/>
</dbReference>
<evidence type="ECO:0000313" key="2">
    <source>
        <dbReference type="Proteomes" id="UP000085678"/>
    </source>
</evidence>
<dbReference type="InterPro" id="IPR049352">
    <property type="entry name" value="Rost"/>
</dbReference>
<dbReference type="InParanoid" id="A0A1S3KIS8"/>
<feature type="transmembrane region" description="Helical" evidence="1">
    <location>
        <begin position="45"/>
        <end position="64"/>
    </location>
</feature>
<dbReference type="PANTHER" id="PTHR12242:SF1">
    <property type="entry name" value="MYND-TYPE DOMAIN-CONTAINING PROTEIN"/>
    <property type="match status" value="1"/>
</dbReference>
<keyword evidence="1" id="KW-0472">Membrane</keyword>
<dbReference type="Proteomes" id="UP000085678">
    <property type="component" value="Unplaced"/>
</dbReference>
<sequence length="297" mass="34501">MTESTMGWQQVISDELFLSKLKLDVTSPSVFVKCQWERCPPLAFVVYRLCLALYFLSWLIYTGYEKGIHYKNPSVFFVYFTHWVLILLTSSMMVSAGATLYHYLLRSRGESWADDITFDIQMEQQSASLAHDQDSRLYQGEDVTVRVITNVKVETPWYCKLSWVLYNMTFSATILVFLIYWPLLYDGHFMGTKFNNHAMTALVMLADVFVTKIPIRLLHMVYPLVFVTVYTIFNIIYSLSGGLNAYGSPYIYKFLDWRKPLIPITVVACLGVVGIPVLQVTIFALYRLRLFLHKRCR</sequence>
<dbReference type="OMA" id="CCCQPLV"/>